<reference evidence="9 10" key="1">
    <citation type="journal article" date="2024" name="BMC Genomics">
        <title>De novo assembly and annotation of Popillia japonica's genome with initial clues to its potential as an invasive pest.</title>
        <authorList>
            <person name="Cucini C."/>
            <person name="Boschi S."/>
            <person name="Funari R."/>
            <person name="Cardaioli E."/>
            <person name="Iannotti N."/>
            <person name="Marturano G."/>
            <person name="Paoli F."/>
            <person name="Bruttini M."/>
            <person name="Carapelli A."/>
            <person name="Frati F."/>
            <person name="Nardi F."/>
        </authorList>
    </citation>
    <scope>NUCLEOTIDE SEQUENCE [LARGE SCALE GENOMIC DNA]</scope>
    <source>
        <strain evidence="9">DMR45628</strain>
    </source>
</reference>
<protein>
    <submittedName>
        <fullName evidence="9">Mitotic checkpoint protein</fullName>
    </submittedName>
</protein>
<proteinExistence type="inferred from homology"/>
<feature type="region of interest" description="Disordered" evidence="8">
    <location>
        <begin position="32"/>
        <end position="56"/>
    </location>
</feature>
<evidence type="ECO:0000256" key="6">
    <source>
        <dbReference type="ARBA" id="ARBA00023306"/>
    </source>
</evidence>
<evidence type="ECO:0000256" key="7">
    <source>
        <dbReference type="SAM" id="Coils"/>
    </source>
</evidence>
<evidence type="ECO:0000313" key="10">
    <source>
        <dbReference type="Proteomes" id="UP001458880"/>
    </source>
</evidence>
<keyword evidence="7" id="KW-0175">Coiled coil</keyword>
<dbReference type="PANTHER" id="PTHR23168:SF0">
    <property type="entry name" value="MITOTIC SPINDLE ASSEMBLY CHECKPOINT PROTEIN MAD1"/>
    <property type="match status" value="1"/>
</dbReference>
<evidence type="ECO:0000256" key="2">
    <source>
        <dbReference type="ARBA" id="ARBA00008029"/>
    </source>
</evidence>
<feature type="coiled-coil region" evidence="7">
    <location>
        <begin position="365"/>
        <end position="448"/>
    </location>
</feature>
<accession>A0AAW1L755</accession>
<dbReference type="PANTHER" id="PTHR23168">
    <property type="entry name" value="MITOTIC SPINDLE ASSEMBLY CHECKPOINT PROTEIN MAD1 MITOTIC ARREST DEFICIENT-LIKE PROTEIN 1"/>
    <property type="match status" value="1"/>
</dbReference>
<comment type="caution">
    <text evidence="9">The sequence shown here is derived from an EMBL/GenBank/DDBJ whole genome shotgun (WGS) entry which is preliminary data.</text>
</comment>
<comment type="similarity">
    <text evidence="2">Belongs to the MAD1 family.</text>
</comment>
<sequence length="758" mass="88422">MSTKEQSVNDTIINMITNLKPRSMKLPEYSTPIKRSLSSGSNTSNDETQPFSKKPRHESILDVSYVGSPREIRRLRADLLSTRNTILNLQNQIQHMHGVRKEMQIMFDNEIGTLRSQCERDSKSIEELESQLQTIRKREIELKEQLSQETNKYDTLKIDCDAKIEMLEKKFSELSTQLKLQENEENGDFNKMKQRINELEMLYNAAQEEAEAYKKLTEELNSRLAECTQLKQDLELKDQLIQKTRLEIKSLDYIKETYTEIQSQAKTQHHKLSTYNDLEKENKKLKEEAKHLRDEIHNKLLLEEEVHDLKGRLVNYKEHEKKLATLQITKAQNDMYLEEWRAVARNICETTAPDMTLQKMLRSLVERLQQQEITLTSEKIQLESQLKTAQHDGKIAKADAEKNQHLVTELQNNIQQRQNLIHRMQKKLLLISRERDSYRKQLDSYEKDLTICMAPSSTAQPGANSYRKQLDSYEKDLTICMAPSSTAQPGANQLQTQKERIDNLEKVIDGYREMIANNVMLLFTEVAPIRIEQVRRLEEDINLLKNENNMLRERKDCLEIQLEELLVGQDNVQGRVVHSAKNPLADCLMQREIEKEKLAEEVERLKRKIRNLEEGLESSKLNESAISSKEVLALKEQIKASDTQMQRLKEYFKSSMQEFRNVIYMLLGYKIDKTSSSHYKLTSMYAERAEDQLCFQLNPDGALNLLENEFSAGLDELVELHLRHQKSIPVFLSAITLDMFNNKTMTTKTFDVDEDEPL</sequence>
<comment type="subcellular location">
    <subcellularLocation>
        <location evidence="1">Nucleus</location>
    </subcellularLocation>
</comment>
<dbReference type="FunFam" id="3.30.457.60:FF:000002">
    <property type="entry name" value="Mitotic spindle assembly checkpoint protein MAD1"/>
    <property type="match status" value="1"/>
</dbReference>
<dbReference type="GO" id="GO:0007094">
    <property type="term" value="P:mitotic spindle assembly checkpoint signaling"/>
    <property type="evidence" value="ECO:0007669"/>
    <property type="project" value="InterPro"/>
</dbReference>
<dbReference type="Gene3D" id="1.20.5.170">
    <property type="match status" value="1"/>
</dbReference>
<name>A0AAW1L755_POPJA</name>
<keyword evidence="3" id="KW-0132">Cell division</keyword>
<feature type="coiled-coil region" evidence="7">
    <location>
        <begin position="118"/>
        <end position="237"/>
    </location>
</feature>
<dbReference type="GO" id="GO:0005635">
    <property type="term" value="C:nuclear envelope"/>
    <property type="evidence" value="ECO:0007669"/>
    <property type="project" value="TreeGrafter"/>
</dbReference>
<dbReference type="GO" id="GO:0072686">
    <property type="term" value="C:mitotic spindle"/>
    <property type="evidence" value="ECO:0007669"/>
    <property type="project" value="TreeGrafter"/>
</dbReference>
<dbReference type="Proteomes" id="UP001458880">
    <property type="component" value="Unassembled WGS sequence"/>
</dbReference>
<evidence type="ECO:0000313" key="9">
    <source>
        <dbReference type="EMBL" id="KAK9729144.1"/>
    </source>
</evidence>
<feature type="coiled-coil region" evidence="7">
    <location>
        <begin position="494"/>
        <end position="561"/>
    </location>
</feature>
<keyword evidence="5" id="KW-0539">Nucleus</keyword>
<keyword evidence="10" id="KW-1185">Reference proteome</keyword>
<dbReference type="AlphaFoldDB" id="A0AAW1L755"/>
<keyword evidence="6" id="KW-0131">Cell cycle</keyword>
<organism evidence="9 10">
    <name type="scientific">Popillia japonica</name>
    <name type="common">Japanese beetle</name>
    <dbReference type="NCBI Taxonomy" id="7064"/>
    <lineage>
        <taxon>Eukaryota</taxon>
        <taxon>Metazoa</taxon>
        <taxon>Ecdysozoa</taxon>
        <taxon>Arthropoda</taxon>
        <taxon>Hexapoda</taxon>
        <taxon>Insecta</taxon>
        <taxon>Pterygota</taxon>
        <taxon>Neoptera</taxon>
        <taxon>Endopterygota</taxon>
        <taxon>Coleoptera</taxon>
        <taxon>Polyphaga</taxon>
        <taxon>Scarabaeiformia</taxon>
        <taxon>Scarabaeidae</taxon>
        <taxon>Rutelinae</taxon>
        <taxon>Popillia</taxon>
    </lineage>
</organism>
<evidence type="ECO:0000256" key="1">
    <source>
        <dbReference type="ARBA" id="ARBA00004123"/>
    </source>
</evidence>
<dbReference type="SUPFAM" id="SSF75704">
    <property type="entry name" value="Mitotic arrest deficient-like 1, Mad1"/>
    <property type="match status" value="1"/>
</dbReference>
<dbReference type="InterPro" id="IPR008672">
    <property type="entry name" value="Mad1"/>
</dbReference>
<feature type="coiled-coil region" evidence="7">
    <location>
        <begin position="268"/>
        <end position="302"/>
    </location>
</feature>
<gene>
    <name evidence="9" type="ORF">QE152_g16090</name>
</gene>
<evidence type="ECO:0000256" key="3">
    <source>
        <dbReference type="ARBA" id="ARBA00022618"/>
    </source>
</evidence>
<evidence type="ECO:0000256" key="4">
    <source>
        <dbReference type="ARBA" id="ARBA00022776"/>
    </source>
</evidence>
<evidence type="ECO:0000256" key="8">
    <source>
        <dbReference type="SAM" id="MobiDB-lite"/>
    </source>
</evidence>
<dbReference type="EMBL" id="JASPKY010000163">
    <property type="protein sequence ID" value="KAK9729144.1"/>
    <property type="molecule type" value="Genomic_DNA"/>
</dbReference>
<evidence type="ECO:0000256" key="5">
    <source>
        <dbReference type="ARBA" id="ARBA00023242"/>
    </source>
</evidence>
<dbReference type="Pfam" id="PF05557">
    <property type="entry name" value="MAD"/>
    <property type="match status" value="1"/>
</dbReference>
<dbReference type="GO" id="GO:0051315">
    <property type="term" value="P:attachment of mitotic spindle microtubules to kinetochore"/>
    <property type="evidence" value="ECO:0007669"/>
    <property type="project" value="TreeGrafter"/>
</dbReference>
<dbReference type="Gene3D" id="3.30.457.60">
    <property type="match status" value="1"/>
</dbReference>
<dbReference type="Gene3D" id="6.10.250.90">
    <property type="match status" value="1"/>
</dbReference>
<dbReference type="GO" id="GO:0051301">
    <property type="term" value="P:cell division"/>
    <property type="evidence" value="ECO:0007669"/>
    <property type="project" value="UniProtKB-KW"/>
</dbReference>
<keyword evidence="4" id="KW-0498">Mitosis</keyword>
<feature type="coiled-coil region" evidence="7">
    <location>
        <begin position="588"/>
        <end position="622"/>
    </location>
</feature>
<feature type="compositionally biased region" description="Polar residues" evidence="8">
    <location>
        <begin position="36"/>
        <end position="51"/>
    </location>
</feature>
<dbReference type="GO" id="GO:0000776">
    <property type="term" value="C:kinetochore"/>
    <property type="evidence" value="ECO:0007669"/>
    <property type="project" value="TreeGrafter"/>
</dbReference>